<gene>
    <name evidence="3" type="ORF">GWI33_002089</name>
</gene>
<evidence type="ECO:0000313" key="3">
    <source>
        <dbReference type="EMBL" id="KAF7287274.1"/>
    </source>
</evidence>
<protein>
    <recommendedName>
        <fullName evidence="5">Secreted protein</fullName>
    </recommendedName>
</protein>
<organism evidence="3 4">
    <name type="scientific">Rhynchophorus ferrugineus</name>
    <name type="common">Red palm weevil</name>
    <name type="synonym">Curculio ferrugineus</name>
    <dbReference type="NCBI Taxonomy" id="354439"/>
    <lineage>
        <taxon>Eukaryota</taxon>
        <taxon>Metazoa</taxon>
        <taxon>Ecdysozoa</taxon>
        <taxon>Arthropoda</taxon>
        <taxon>Hexapoda</taxon>
        <taxon>Insecta</taxon>
        <taxon>Pterygota</taxon>
        <taxon>Neoptera</taxon>
        <taxon>Endopterygota</taxon>
        <taxon>Coleoptera</taxon>
        <taxon>Polyphaga</taxon>
        <taxon>Cucujiformia</taxon>
        <taxon>Curculionidae</taxon>
        <taxon>Dryophthorinae</taxon>
        <taxon>Rhynchophorus</taxon>
    </lineage>
</organism>
<accession>A0A834IU59</accession>
<feature type="region of interest" description="Disordered" evidence="1">
    <location>
        <begin position="22"/>
        <end position="49"/>
    </location>
</feature>
<evidence type="ECO:0000256" key="1">
    <source>
        <dbReference type="SAM" id="MobiDB-lite"/>
    </source>
</evidence>
<proteinExistence type="predicted"/>
<feature type="chain" id="PRO_5032276842" description="Secreted protein" evidence="2">
    <location>
        <begin position="20"/>
        <end position="108"/>
    </location>
</feature>
<evidence type="ECO:0000256" key="2">
    <source>
        <dbReference type="SAM" id="SignalP"/>
    </source>
</evidence>
<dbReference type="AlphaFoldDB" id="A0A834IU59"/>
<sequence>MKLLVVAVVALALFSAAVCDDEHGEEGGYEGGYGGGEVSEEGGDGDHATPIVHEGHVVSHVFGAPQAPGYFHVPIPDIGFDRYVIHKPGHAHPLVKKGEGFGYSHHHH</sequence>
<feature type="signal peptide" evidence="2">
    <location>
        <begin position="1"/>
        <end position="19"/>
    </location>
</feature>
<keyword evidence="4" id="KW-1185">Reference proteome</keyword>
<reference evidence="3" key="1">
    <citation type="submission" date="2020-08" db="EMBL/GenBank/DDBJ databases">
        <title>Genome sequencing and assembly of the red palm weevil Rhynchophorus ferrugineus.</title>
        <authorList>
            <person name="Dias G.B."/>
            <person name="Bergman C.M."/>
            <person name="Manee M."/>
        </authorList>
    </citation>
    <scope>NUCLEOTIDE SEQUENCE</scope>
    <source>
        <strain evidence="3">AA-2017</strain>
        <tissue evidence="3">Whole larva</tissue>
    </source>
</reference>
<dbReference type="EMBL" id="JAACXV010000015">
    <property type="protein sequence ID" value="KAF7287274.1"/>
    <property type="molecule type" value="Genomic_DNA"/>
</dbReference>
<comment type="caution">
    <text evidence="3">The sequence shown here is derived from an EMBL/GenBank/DDBJ whole genome shotgun (WGS) entry which is preliminary data.</text>
</comment>
<evidence type="ECO:0000313" key="4">
    <source>
        <dbReference type="Proteomes" id="UP000625711"/>
    </source>
</evidence>
<evidence type="ECO:0008006" key="5">
    <source>
        <dbReference type="Google" id="ProtNLM"/>
    </source>
</evidence>
<dbReference type="Proteomes" id="UP000625711">
    <property type="component" value="Unassembled WGS sequence"/>
</dbReference>
<name>A0A834IU59_RHYFE</name>
<keyword evidence="2" id="KW-0732">Signal</keyword>